<dbReference type="Proteomes" id="UP000069935">
    <property type="component" value="Chromosome 4"/>
</dbReference>
<evidence type="ECO:0000259" key="5">
    <source>
        <dbReference type="PROSITE" id="PS50949"/>
    </source>
</evidence>
<dbReference type="EMBL" id="CP012404">
    <property type="protein sequence ID" value="ALG74348.1"/>
    <property type="molecule type" value="Genomic_DNA"/>
</dbReference>
<evidence type="ECO:0000313" key="6">
    <source>
        <dbReference type="EMBL" id="ALG74348.1"/>
    </source>
</evidence>
<dbReference type="PROSITE" id="PS50949">
    <property type="entry name" value="HTH_GNTR"/>
    <property type="match status" value="1"/>
</dbReference>
<dbReference type="InterPro" id="IPR008920">
    <property type="entry name" value="TF_FadR/GntR_C"/>
</dbReference>
<feature type="domain" description="HTH gntR-type" evidence="5">
    <location>
        <begin position="22"/>
        <end position="89"/>
    </location>
</feature>
<accession>A0AAC8ZVQ8</accession>
<dbReference type="RefSeq" id="WP_045583813.1">
    <property type="nucleotide sequence ID" value="NZ_CP012404.1"/>
</dbReference>
<dbReference type="Gene3D" id="1.20.120.530">
    <property type="entry name" value="GntR ligand-binding domain-like"/>
    <property type="match status" value="1"/>
</dbReference>
<reference evidence="7" key="1">
    <citation type="submission" date="2015-08" db="EMBL/GenBank/DDBJ databases">
        <title>Complete Genome Sequence of Azospirillum thiophilum BV-S.</title>
        <authorList>
            <person name="Fomenkov A."/>
            <person name="Vincze T."/>
            <person name="Grabovich M."/>
            <person name="Dubinina G."/>
            <person name="Orlova M."/>
            <person name="Belousova E."/>
            <person name="Roberts R.J."/>
        </authorList>
    </citation>
    <scope>NUCLEOTIDE SEQUENCE [LARGE SCALE GENOMIC DNA]</scope>
    <source>
        <strain evidence="7">BV-S</strain>
    </source>
</reference>
<dbReference type="AlphaFoldDB" id="A0AAC8ZVQ8"/>
<dbReference type="InterPro" id="IPR000524">
    <property type="entry name" value="Tscrpt_reg_HTH_GntR"/>
</dbReference>
<organism evidence="6 7">
    <name type="scientific">Azospirillum thiophilum</name>
    <dbReference type="NCBI Taxonomy" id="528244"/>
    <lineage>
        <taxon>Bacteria</taxon>
        <taxon>Pseudomonadati</taxon>
        <taxon>Pseudomonadota</taxon>
        <taxon>Alphaproteobacteria</taxon>
        <taxon>Rhodospirillales</taxon>
        <taxon>Azospirillaceae</taxon>
        <taxon>Azospirillum</taxon>
    </lineage>
</organism>
<dbReference type="CDD" id="cd07377">
    <property type="entry name" value="WHTH_GntR"/>
    <property type="match status" value="1"/>
</dbReference>
<dbReference type="KEGG" id="ati:AL072_25730"/>
<dbReference type="InterPro" id="IPR036388">
    <property type="entry name" value="WH-like_DNA-bd_sf"/>
</dbReference>
<keyword evidence="1" id="KW-0805">Transcription regulation</keyword>
<reference evidence="6 7" key="2">
    <citation type="journal article" date="2016" name="Genome Announc.">
        <title>Complete Genome Sequence of a Strain of Azospirillum thiophilum Isolated from a Sulfide Spring.</title>
        <authorList>
            <person name="Fomenkov A."/>
            <person name="Vincze T."/>
            <person name="Grabovich M."/>
            <person name="Anton B.P."/>
            <person name="Dubinina G."/>
            <person name="Orlova M."/>
            <person name="Belousova E."/>
            <person name="Roberts R.J."/>
        </authorList>
    </citation>
    <scope>NUCLEOTIDE SEQUENCE [LARGE SCALE GENOMIC DNA]</scope>
    <source>
        <strain evidence="6 7">BV-S</strain>
    </source>
</reference>
<sequence>MSTAENSPAVRPPRPRSKRGDAGSADDVLDQLRRRISSHVLPPGSRIQETELAREFDISRARVREVLGALEQRGLIERIPNRGAVVMRLEPKEVFEIFDVREVLEGLCIRRATINAPDGAWDGLLETFGEPMRAAIEEGGIEQYLDGLDELRRVVIQWADNTHAANFLDVIFDKARVIAQRVTLLPGRAEAGRRMHQEMLQCMARRDADAAERLKREIIRSAREWLERYRHFVL</sequence>
<dbReference type="SUPFAM" id="SSF48008">
    <property type="entry name" value="GntR ligand-binding domain-like"/>
    <property type="match status" value="1"/>
</dbReference>
<dbReference type="Pfam" id="PF07729">
    <property type="entry name" value="FCD"/>
    <property type="match status" value="1"/>
</dbReference>
<evidence type="ECO:0000256" key="2">
    <source>
        <dbReference type="ARBA" id="ARBA00023125"/>
    </source>
</evidence>
<feature type="region of interest" description="Disordered" evidence="4">
    <location>
        <begin position="1"/>
        <end position="27"/>
    </location>
</feature>
<dbReference type="SUPFAM" id="SSF46785">
    <property type="entry name" value="Winged helix' DNA-binding domain"/>
    <property type="match status" value="1"/>
</dbReference>
<protein>
    <recommendedName>
        <fullName evidence="5">HTH gntR-type domain-containing protein</fullName>
    </recommendedName>
</protein>
<keyword evidence="3" id="KW-0804">Transcription</keyword>
<dbReference type="PRINTS" id="PR00035">
    <property type="entry name" value="HTHGNTR"/>
</dbReference>
<dbReference type="InterPro" id="IPR036390">
    <property type="entry name" value="WH_DNA-bd_sf"/>
</dbReference>
<gene>
    <name evidence="6" type="ORF">AL072_25730</name>
</gene>
<dbReference type="PANTHER" id="PTHR43537">
    <property type="entry name" value="TRANSCRIPTIONAL REGULATOR, GNTR FAMILY"/>
    <property type="match status" value="1"/>
</dbReference>
<keyword evidence="7" id="KW-1185">Reference proteome</keyword>
<dbReference type="GO" id="GO:0003700">
    <property type="term" value="F:DNA-binding transcription factor activity"/>
    <property type="evidence" value="ECO:0007669"/>
    <property type="project" value="InterPro"/>
</dbReference>
<dbReference type="SMART" id="SM00345">
    <property type="entry name" value="HTH_GNTR"/>
    <property type="match status" value="1"/>
</dbReference>
<dbReference type="Gene3D" id="1.10.10.10">
    <property type="entry name" value="Winged helix-like DNA-binding domain superfamily/Winged helix DNA-binding domain"/>
    <property type="match status" value="1"/>
</dbReference>
<evidence type="ECO:0000313" key="7">
    <source>
        <dbReference type="Proteomes" id="UP000069935"/>
    </source>
</evidence>
<evidence type="ECO:0000256" key="3">
    <source>
        <dbReference type="ARBA" id="ARBA00023163"/>
    </source>
</evidence>
<evidence type="ECO:0000256" key="4">
    <source>
        <dbReference type="SAM" id="MobiDB-lite"/>
    </source>
</evidence>
<dbReference type="PANTHER" id="PTHR43537:SF49">
    <property type="entry name" value="TRANSCRIPTIONAL REGULATORY PROTEIN"/>
    <property type="match status" value="1"/>
</dbReference>
<keyword evidence="2" id="KW-0238">DNA-binding</keyword>
<name>A0AAC8ZVQ8_9PROT</name>
<dbReference type="GO" id="GO:0003677">
    <property type="term" value="F:DNA binding"/>
    <property type="evidence" value="ECO:0007669"/>
    <property type="project" value="UniProtKB-KW"/>
</dbReference>
<evidence type="ECO:0000256" key="1">
    <source>
        <dbReference type="ARBA" id="ARBA00023015"/>
    </source>
</evidence>
<dbReference type="SMART" id="SM00895">
    <property type="entry name" value="FCD"/>
    <property type="match status" value="1"/>
</dbReference>
<proteinExistence type="predicted"/>
<dbReference type="Pfam" id="PF00392">
    <property type="entry name" value="GntR"/>
    <property type="match status" value="1"/>
</dbReference>
<dbReference type="InterPro" id="IPR011711">
    <property type="entry name" value="GntR_C"/>
</dbReference>